<evidence type="ECO:0000313" key="9">
    <source>
        <dbReference type="EMBL" id="AIY84905.1"/>
    </source>
</evidence>
<dbReference type="Pfam" id="PF02631">
    <property type="entry name" value="RecX_HTH2"/>
    <property type="match status" value="1"/>
</dbReference>
<dbReference type="HAMAP" id="MF_01114">
    <property type="entry name" value="RecX"/>
    <property type="match status" value="1"/>
</dbReference>
<evidence type="ECO:0000259" key="6">
    <source>
        <dbReference type="Pfam" id="PF02631"/>
    </source>
</evidence>
<dbReference type="HOGENOM" id="CLU_066607_4_1_9"/>
<dbReference type="OrthoDB" id="5421057at2"/>
<dbReference type="NCBIfam" id="NF001058">
    <property type="entry name" value="PRK00117.4-1"/>
    <property type="match status" value="1"/>
</dbReference>
<dbReference type="eggNOG" id="COG2137">
    <property type="taxonomic scope" value="Bacteria"/>
</dbReference>
<dbReference type="InterPro" id="IPR036388">
    <property type="entry name" value="WH-like_DNA-bd_sf"/>
</dbReference>
<dbReference type="InterPro" id="IPR003783">
    <property type="entry name" value="Regulatory_RecX"/>
</dbReference>
<dbReference type="GO" id="GO:0005737">
    <property type="term" value="C:cytoplasm"/>
    <property type="evidence" value="ECO:0007669"/>
    <property type="project" value="UniProtKB-SubCell"/>
</dbReference>
<keyword evidence="10" id="KW-1185">Reference proteome</keyword>
<evidence type="ECO:0000256" key="4">
    <source>
        <dbReference type="ARBA" id="ARBA00022490"/>
    </source>
</evidence>
<sequence>MSKITKIETGKRNKERVNVYIDDEYAFSINMELVYKFGLKVNEEVNKEKLIEISKSENLSKCKESALRTIERSYKTEKEIRDKLLAKEFDIETVDSTINFLIEYGFIDDSKFVSMYIKDRIRTQGRNKIRYSLISKGVNKLLIEDAFITLDRDDEMERAIILCEKKYLNISKREDDNFKIKNKLTRYLLGRGYDYDIAKEVIKEVFIKYKGE</sequence>
<dbReference type="KEGG" id="cbv:U729_2930"/>
<feature type="domain" description="RecX first three-helical" evidence="8">
    <location>
        <begin position="62"/>
        <end position="101"/>
    </location>
</feature>
<protein>
    <recommendedName>
        <fullName evidence="3 5">Regulatory protein RecX</fullName>
    </recommendedName>
</protein>
<dbReference type="Proteomes" id="UP000030635">
    <property type="component" value="Chromosome"/>
</dbReference>
<comment type="function">
    <text evidence="5">Modulates RecA activity.</text>
</comment>
<evidence type="ECO:0000259" key="7">
    <source>
        <dbReference type="Pfam" id="PF21981"/>
    </source>
</evidence>
<evidence type="ECO:0000256" key="3">
    <source>
        <dbReference type="ARBA" id="ARBA00018111"/>
    </source>
</evidence>
<feature type="domain" description="RecX second three-helical" evidence="6">
    <location>
        <begin position="108"/>
        <end position="146"/>
    </location>
</feature>
<dbReference type="EMBL" id="CP006905">
    <property type="protein sequence ID" value="AIY84905.1"/>
    <property type="molecule type" value="Genomic_DNA"/>
</dbReference>
<keyword evidence="4 5" id="KW-0963">Cytoplasm</keyword>
<reference evidence="9 10" key="1">
    <citation type="journal article" date="2015" name="Infect. Genet. Evol.">
        <title>Genomic sequences of six botulinum neurotoxin-producing strains representing three clostridial species illustrate the mobility and diversity of botulinum neurotoxin genes.</title>
        <authorList>
            <person name="Smith T.J."/>
            <person name="Hill K.K."/>
            <person name="Xie G."/>
            <person name="Foley B.T."/>
            <person name="Williamson C.H."/>
            <person name="Foster J.T."/>
            <person name="Johnson S.L."/>
            <person name="Chertkov O."/>
            <person name="Teshima H."/>
            <person name="Gibbons H.S."/>
            <person name="Johnsky L.A."/>
            <person name="Karavis M.A."/>
            <person name="Smith L.A."/>
        </authorList>
    </citation>
    <scope>NUCLEOTIDE SEQUENCE [LARGE SCALE GENOMIC DNA]</scope>
    <source>
        <strain evidence="9">Sullivan</strain>
    </source>
</reference>
<dbReference type="Pfam" id="PF21982">
    <property type="entry name" value="RecX_HTH1"/>
    <property type="match status" value="1"/>
</dbReference>
<evidence type="ECO:0000256" key="1">
    <source>
        <dbReference type="ARBA" id="ARBA00004496"/>
    </source>
</evidence>
<proteinExistence type="inferred from homology"/>
<name>A0A0A7G1L8_9CLOT</name>
<accession>A0A0A7G1L8</accession>
<feature type="domain" description="RecX third three-helical" evidence="7">
    <location>
        <begin position="153"/>
        <end position="202"/>
    </location>
</feature>
<dbReference type="Pfam" id="PF21981">
    <property type="entry name" value="RecX_HTH3"/>
    <property type="match status" value="1"/>
</dbReference>
<evidence type="ECO:0000313" key="10">
    <source>
        <dbReference type="Proteomes" id="UP000030635"/>
    </source>
</evidence>
<comment type="similarity">
    <text evidence="2 5">Belongs to the RecX family.</text>
</comment>
<dbReference type="AlphaFoldDB" id="A0A0A7G1L8"/>
<dbReference type="InterPro" id="IPR053925">
    <property type="entry name" value="RecX_HTH_3rd"/>
</dbReference>
<evidence type="ECO:0000256" key="2">
    <source>
        <dbReference type="ARBA" id="ARBA00009695"/>
    </source>
</evidence>
<evidence type="ECO:0000259" key="8">
    <source>
        <dbReference type="Pfam" id="PF21982"/>
    </source>
</evidence>
<comment type="subcellular location">
    <subcellularLocation>
        <location evidence="1 5">Cytoplasm</location>
    </subcellularLocation>
</comment>
<dbReference type="Gene3D" id="1.10.10.10">
    <property type="entry name" value="Winged helix-like DNA-binding domain superfamily/Winged helix DNA-binding domain"/>
    <property type="match status" value="3"/>
</dbReference>
<dbReference type="InterPro" id="IPR053926">
    <property type="entry name" value="RecX_HTH_1st"/>
</dbReference>
<evidence type="ECO:0000256" key="5">
    <source>
        <dbReference type="HAMAP-Rule" id="MF_01114"/>
    </source>
</evidence>
<dbReference type="InterPro" id="IPR053924">
    <property type="entry name" value="RecX_HTH_2nd"/>
</dbReference>
<organism evidence="9 10">
    <name type="scientific">Clostridium baratii str. Sullivan</name>
    <dbReference type="NCBI Taxonomy" id="1415775"/>
    <lineage>
        <taxon>Bacteria</taxon>
        <taxon>Bacillati</taxon>
        <taxon>Bacillota</taxon>
        <taxon>Clostridia</taxon>
        <taxon>Eubacteriales</taxon>
        <taxon>Clostridiaceae</taxon>
        <taxon>Clostridium</taxon>
    </lineage>
</organism>
<dbReference type="PANTHER" id="PTHR33602:SF1">
    <property type="entry name" value="REGULATORY PROTEIN RECX FAMILY PROTEIN"/>
    <property type="match status" value="1"/>
</dbReference>
<dbReference type="PANTHER" id="PTHR33602">
    <property type="entry name" value="REGULATORY PROTEIN RECX FAMILY PROTEIN"/>
    <property type="match status" value="1"/>
</dbReference>
<dbReference type="GO" id="GO:0006282">
    <property type="term" value="P:regulation of DNA repair"/>
    <property type="evidence" value="ECO:0007669"/>
    <property type="project" value="UniProtKB-UniRule"/>
</dbReference>
<gene>
    <name evidence="5" type="primary">recX</name>
    <name evidence="9" type="ORF">U729_2930</name>
</gene>
<dbReference type="STRING" id="1561.NPD11_97"/>
<dbReference type="RefSeq" id="WP_039316280.1">
    <property type="nucleotide sequence ID" value="NZ_CP006905.1"/>
</dbReference>